<dbReference type="Proteomes" id="UP000283530">
    <property type="component" value="Unassembled WGS sequence"/>
</dbReference>
<evidence type="ECO:0000313" key="3">
    <source>
        <dbReference type="EMBL" id="RWR94296.1"/>
    </source>
</evidence>
<keyword evidence="2" id="KW-0472">Membrane</keyword>
<sequence>MATRGEPDLEEGAHSTGRNPDAKDVEEIEKDNNLHLLHIILRSLLPAPSRKLSCSSTDESKSHVMTHSVSMLRDFGVRFEKNDNSNYITDIVFDKGCLQIPRLVIDDSTRTILLNLMAFEQCCYWQCNNGVTSFVSFLDDLINEPRDVMHLHCKDIIVHSLGSEKAVAEMLNHVCREIAFRDDHARFLSVELEKRHRWWASLRREHLRHPWAITSVSVGALFIGLSIMATTYAMLSFHLHKS</sequence>
<dbReference type="OrthoDB" id="591587at2759"/>
<dbReference type="PANTHER" id="PTHR31170">
    <property type="entry name" value="BNAC04G53230D PROTEIN"/>
    <property type="match status" value="1"/>
</dbReference>
<feature type="transmembrane region" description="Helical" evidence="2">
    <location>
        <begin position="211"/>
        <end position="235"/>
    </location>
</feature>
<organism evidence="3 4">
    <name type="scientific">Cinnamomum micranthum f. kanehirae</name>
    <dbReference type="NCBI Taxonomy" id="337451"/>
    <lineage>
        <taxon>Eukaryota</taxon>
        <taxon>Viridiplantae</taxon>
        <taxon>Streptophyta</taxon>
        <taxon>Embryophyta</taxon>
        <taxon>Tracheophyta</taxon>
        <taxon>Spermatophyta</taxon>
        <taxon>Magnoliopsida</taxon>
        <taxon>Magnoliidae</taxon>
        <taxon>Laurales</taxon>
        <taxon>Lauraceae</taxon>
        <taxon>Cinnamomum</taxon>
    </lineage>
</organism>
<comment type="caution">
    <text evidence="3">The sequence shown here is derived from an EMBL/GenBank/DDBJ whole genome shotgun (WGS) entry which is preliminary data.</text>
</comment>
<gene>
    <name evidence="3" type="ORF">CKAN_02358000</name>
</gene>
<dbReference type="PANTHER" id="PTHR31170:SF25">
    <property type="entry name" value="BNAA09G04570D PROTEIN"/>
    <property type="match status" value="1"/>
</dbReference>
<dbReference type="STRING" id="337451.A0A443PU59"/>
<name>A0A443PU59_9MAGN</name>
<keyword evidence="4" id="KW-1185">Reference proteome</keyword>
<protein>
    <submittedName>
        <fullName evidence="3">UPF0481-like protein</fullName>
    </submittedName>
</protein>
<dbReference type="Pfam" id="PF03140">
    <property type="entry name" value="DUF247"/>
    <property type="match status" value="1"/>
</dbReference>
<evidence type="ECO:0000256" key="2">
    <source>
        <dbReference type="SAM" id="Phobius"/>
    </source>
</evidence>
<evidence type="ECO:0000313" key="4">
    <source>
        <dbReference type="Proteomes" id="UP000283530"/>
    </source>
</evidence>
<accession>A0A443PU59</accession>
<keyword evidence="2" id="KW-0812">Transmembrane</keyword>
<keyword evidence="2" id="KW-1133">Transmembrane helix</keyword>
<reference evidence="3 4" key="1">
    <citation type="journal article" date="2019" name="Nat. Plants">
        <title>Stout camphor tree genome fills gaps in understanding of flowering plant genome evolution.</title>
        <authorList>
            <person name="Chaw S.M."/>
            <person name="Liu Y.C."/>
            <person name="Wu Y.W."/>
            <person name="Wang H.Y."/>
            <person name="Lin C.I."/>
            <person name="Wu C.S."/>
            <person name="Ke H.M."/>
            <person name="Chang L.Y."/>
            <person name="Hsu C.Y."/>
            <person name="Yang H.T."/>
            <person name="Sudianto E."/>
            <person name="Hsu M.H."/>
            <person name="Wu K.P."/>
            <person name="Wang L.N."/>
            <person name="Leebens-Mack J.H."/>
            <person name="Tsai I.J."/>
        </authorList>
    </citation>
    <scope>NUCLEOTIDE SEQUENCE [LARGE SCALE GENOMIC DNA]</scope>
    <source>
        <strain evidence="4">cv. Chaw 1501</strain>
        <tissue evidence="3">Young leaves</tissue>
    </source>
</reference>
<feature type="region of interest" description="Disordered" evidence="1">
    <location>
        <begin position="1"/>
        <end position="25"/>
    </location>
</feature>
<dbReference type="InterPro" id="IPR004158">
    <property type="entry name" value="DUF247_pln"/>
</dbReference>
<evidence type="ECO:0000256" key="1">
    <source>
        <dbReference type="SAM" id="MobiDB-lite"/>
    </source>
</evidence>
<proteinExistence type="predicted"/>
<dbReference type="AlphaFoldDB" id="A0A443PU59"/>
<feature type="compositionally biased region" description="Basic and acidic residues" evidence="1">
    <location>
        <begin position="1"/>
        <end position="13"/>
    </location>
</feature>
<dbReference type="EMBL" id="QPKB01000010">
    <property type="protein sequence ID" value="RWR94296.1"/>
    <property type="molecule type" value="Genomic_DNA"/>
</dbReference>